<dbReference type="Pfam" id="PF07592">
    <property type="entry name" value="DDE_Tnp_ISAZ013"/>
    <property type="match status" value="1"/>
</dbReference>
<accession>A0A1U7CNI5</accession>
<protein>
    <submittedName>
        <fullName evidence="2">Uncharacterized protein</fullName>
    </submittedName>
</protein>
<dbReference type="Proteomes" id="UP000186309">
    <property type="component" value="Chromosome"/>
</dbReference>
<dbReference type="KEGG" id="pbor:BSF38_01970"/>
<feature type="compositionally biased region" description="Low complexity" evidence="1">
    <location>
        <begin position="82"/>
        <end position="93"/>
    </location>
</feature>
<evidence type="ECO:0000256" key="1">
    <source>
        <dbReference type="SAM" id="MobiDB-lite"/>
    </source>
</evidence>
<dbReference type="EMBL" id="CP019082">
    <property type="protein sequence ID" value="APW60500.1"/>
    <property type="molecule type" value="Genomic_DNA"/>
</dbReference>
<dbReference type="STRING" id="1387353.BSF38_01970"/>
<proteinExistence type="predicted"/>
<feature type="compositionally biased region" description="Basic residues" evidence="1">
    <location>
        <begin position="64"/>
        <end position="81"/>
    </location>
</feature>
<dbReference type="InterPro" id="IPR011518">
    <property type="entry name" value="Transposase_36"/>
</dbReference>
<dbReference type="AlphaFoldDB" id="A0A1U7CNI5"/>
<name>A0A1U7CNI5_9BACT</name>
<reference evidence="3" key="1">
    <citation type="submission" date="2016-12" db="EMBL/GenBank/DDBJ databases">
        <title>Comparative genomics of four Isosphaeraceae planctomycetes: a common pool of plasmids and glycoside hydrolase genes.</title>
        <authorList>
            <person name="Ivanova A."/>
        </authorList>
    </citation>
    <scope>NUCLEOTIDE SEQUENCE [LARGE SCALE GENOMIC DNA]</scope>
    <source>
        <strain evidence="3">PX4</strain>
    </source>
</reference>
<organism evidence="2 3">
    <name type="scientific">Paludisphaera borealis</name>
    <dbReference type="NCBI Taxonomy" id="1387353"/>
    <lineage>
        <taxon>Bacteria</taxon>
        <taxon>Pseudomonadati</taxon>
        <taxon>Planctomycetota</taxon>
        <taxon>Planctomycetia</taxon>
        <taxon>Isosphaerales</taxon>
        <taxon>Isosphaeraceae</taxon>
        <taxon>Paludisphaera</taxon>
    </lineage>
</organism>
<evidence type="ECO:0000313" key="2">
    <source>
        <dbReference type="EMBL" id="APW60500.1"/>
    </source>
</evidence>
<evidence type="ECO:0000313" key="3">
    <source>
        <dbReference type="Proteomes" id="UP000186309"/>
    </source>
</evidence>
<gene>
    <name evidence="2" type="ORF">BSF38_01970</name>
</gene>
<keyword evidence="3" id="KW-1185">Reference proteome</keyword>
<sequence length="93" mass="10349">MNCRLKRIQKGKPLKETDAIFANVKRVDEEARDDPGTLEISMDTKSKVSLGDYSSGGGPEPSRPVKRPRGGATTRPRRRNWSRSGSSRPRPGR</sequence>
<feature type="region of interest" description="Disordered" evidence="1">
    <location>
        <begin position="28"/>
        <end position="93"/>
    </location>
</feature>